<dbReference type="EMBL" id="NBSK02000003">
    <property type="protein sequence ID" value="KAJ0216260.1"/>
    <property type="molecule type" value="Genomic_DNA"/>
</dbReference>
<protein>
    <recommendedName>
        <fullName evidence="2">CCHC-type domain-containing protein</fullName>
    </recommendedName>
</protein>
<name>A0A9R1W0W2_LACSA</name>
<dbReference type="InterPro" id="IPR021109">
    <property type="entry name" value="Peptidase_aspartic_dom_sf"/>
</dbReference>
<feature type="region of interest" description="Disordered" evidence="1">
    <location>
        <begin position="239"/>
        <end position="268"/>
    </location>
</feature>
<evidence type="ECO:0000313" key="3">
    <source>
        <dbReference type="EMBL" id="KAJ0216260.1"/>
    </source>
</evidence>
<dbReference type="AlphaFoldDB" id="A0A9R1W0W2"/>
<feature type="compositionally biased region" description="Polar residues" evidence="1">
    <location>
        <begin position="243"/>
        <end position="254"/>
    </location>
</feature>
<gene>
    <name evidence="3" type="ORF">LSAT_V11C300142470</name>
</gene>
<evidence type="ECO:0000256" key="1">
    <source>
        <dbReference type="SAM" id="MobiDB-lite"/>
    </source>
</evidence>
<dbReference type="Pfam" id="PF08284">
    <property type="entry name" value="RVP_2"/>
    <property type="match status" value="1"/>
</dbReference>
<feature type="region of interest" description="Disordered" evidence="1">
    <location>
        <begin position="475"/>
        <end position="513"/>
    </location>
</feature>
<dbReference type="Gene3D" id="2.40.70.10">
    <property type="entry name" value="Acid Proteases"/>
    <property type="match status" value="1"/>
</dbReference>
<sequence>MDHGKVIIDSRVSGEGTSGLLPLEKLKVELELSDSEGSPEPTTPLRLSERDVEDEDVESEVEPGEDLEEDPKEDPNEEPEEDLEEEPEGNHVEYHVEQRYETFHIPYVEYTPTSPGQGSYRRTKYGLRLLRKVSVRYEGWNRRVVGRDPPQDEVLVIQSGSGDRKAKKIRKYLKDGKRILKYDDIVFKKSGRFARVTPEEERIPIGAYVRAPGDVPETPLIPNASRGRDQGRCRVRGRGRGAVTTSIPVQSAHDSSGSHRGRGRGRGRVRAANTITREELADKITQAIRATLPDIVAQARQAIMGDLGGGEEGYEYNTPNINQEPSIAQPSRHHDHLDQRGCSYKTFMNCMPPIKGTFDTSKCADEDKGMVKEVRGREAAKKMSWDEFIIIFKENFFPRTAVKQLEEEFLRLEQGNMTMREYTTKFTEKARVAKFYVSTEERRVEHCIWGLRTTICEFVQIQKLGTFHSIVDVAEGPEHEKNRQREDKAVGKRKWDGTNNDSKKGKTSGQKCRVDQGSGVKQCPKCNHYHKGECNMNQKVCYKYGKPGHIATECKTRRECYRCGSPNPINSECPQSKGSNIQGRITDNRPTSKNTNTSRPKARAFCMTAQEAQESPDVVTGSFLVNSIHARVLFDSGANRSFLFTTFSKCQGRNAKTLEHALEIETPDDHWVVVTEEYDECSIEIEGSIVPLKLLPTGLGDFDVVIGMDWLSENQAIIDCENRTVQVWVLGKGMVKIYGDRRVKDSILISVTKATRYLKKGCQSYWAYVLDAKQDKPEIAHIPVLREFQDAFPNDLTNLSPDRQVEFRIDLTPGVAPIAHAPYRLAPTEMKELMAQLQDLLDKGGKLLLKY</sequence>
<evidence type="ECO:0000313" key="4">
    <source>
        <dbReference type="Proteomes" id="UP000235145"/>
    </source>
</evidence>
<evidence type="ECO:0000259" key="2">
    <source>
        <dbReference type="SMART" id="SM00343"/>
    </source>
</evidence>
<dbReference type="Gene3D" id="3.10.10.10">
    <property type="entry name" value="HIV Type 1 Reverse Transcriptase, subunit A, domain 1"/>
    <property type="match status" value="1"/>
</dbReference>
<feature type="compositionally biased region" description="Basic and acidic residues" evidence="1">
    <location>
        <begin position="476"/>
        <end position="504"/>
    </location>
</feature>
<comment type="caution">
    <text evidence="3">The sequence shown here is derived from an EMBL/GenBank/DDBJ whole genome shotgun (WGS) entry which is preliminary data.</text>
</comment>
<dbReference type="PANTHER" id="PTHR15503">
    <property type="entry name" value="LDOC1 RELATED"/>
    <property type="match status" value="1"/>
</dbReference>
<keyword evidence="4" id="KW-1185">Reference proteome</keyword>
<dbReference type="SUPFAM" id="SSF50630">
    <property type="entry name" value="Acid proteases"/>
    <property type="match status" value="1"/>
</dbReference>
<dbReference type="InterPro" id="IPR001878">
    <property type="entry name" value="Znf_CCHC"/>
</dbReference>
<reference evidence="3 4" key="1">
    <citation type="journal article" date="2017" name="Nat. Commun.">
        <title>Genome assembly with in vitro proximity ligation data and whole-genome triplication in lettuce.</title>
        <authorList>
            <person name="Reyes-Chin-Wo S."/>
            <person name="Wang Z."/>
            <person name="Yang X."/>
            <person name="Kozik A."/>
            <person name="Arikit S."/>
            <person name="Song C."/>
            <person name="Xia L."/>
            <person name="Froenicke L."/>
            <person name="Lavelle D.O."/>
            <person name="Truco M.J."/>
            <person name="Xia R."/>
            <person name="Zhu S."/>
            <person name="Xu C."/>
            <person name="Xu H."/>
            <person name="Xu X."/>
            <person name="Cox K."/>
            <person name="Korf I."/>
            <person name="Meyers B.C."/>
            <person name="Michelmore R.W."/>
        </authorList>
    </citation>
    <scope>NUCLEOTIDE SEQUENCE [LARGE SCALE GENOMIC DNA]</scope>
    <source>
        <strain evidence="4">cv. Salinas</strain>
        <tissue evidence="3">Seedlings</tissue>
    </source>
</reference>
<dbReference type="InterPro" id="IPR036875">
    <property type="entry name" value="Znf_CCHC_sf"/>
</dbReference>
<feature type="domain" description="CCHC-type" evidence="2">
    <location>
        <begin position="559"/>
        <end position="575"/>
    </location>
</feature>
<dbReference type="InterPro" id="IPR032567">
    <property type="entry name" value="RTL1-rel"/>
</dbReference>
<feature type="compositionally biased region" description="Acidic residues" evidence="1">
    <location>
        <begin position="51"/>
        <end position="87"/>
    </location>
</feature>
<dbReference type="SUPFAM" id="SSF57756">
    <property type="entry name" value="Retrovirus zinc finger-like domains"/>
    <property type="match status" value="1"/>
</dbReference>
<dbReference type="Pfam" id="PF03732">
    <property type="entry name" value="Retrotrans_gag"/>
    <property type="match status" value="1"/>
</dbReference>
<feature type="region of interest" description="Disordered" evidence="1">
    <location>
        <begin position="574"/>
        <end position="599"/>
    </location>
</feature>
<dbReference type="Gene3D" id="4.10.60.10">
    <property type="entry name" value="Zinc finger, CCHC-type"/>
    <property type="match status" value="1"/>
</dbReference>
<feature type="region of interest" description="Disordered" evidence="1">
    <location>
        <begin position="1"/>
        <end position="89"/>
    </location>
</feature>
<feature type="compositionally biased region" description="Basic residues" evidence="1">
    <location>
        <begin position="259"/>
        <end position="268"/>
    </location>
</feature>
<organism evidence="3 4">
    <name type="scientific">Lactuca sativa</name>
    <name type="common">Garden lettuce</name>
    <dbReference type="NCBI Taxonomy" id="4236"/>
    <lineage>
        <taxon>Eukaryota</taxon>
        <taxon>Viridiplantae</taxon>
        <taxon>Streptophyta</taxon>
        <taxon>Embryophyta</taxon>
        <taxon>Tracheophyta</taxon>
        <taxon>Spermatophyta</taxon>
        <taxon>Magnoliopsida</taxon>
        <taxon>eudicotyledons</taxon>
        <taxon>Gunneridae</taxon>
        <taxon>Pentapetalae</taxon>
        <taxon>asterids</taxon>
        <taxon>campanulids</taxon>
        <taxon>Asterales</taxon>
        <taxon>Asteraceae</taxon>
        <taxon>Cichorioideae</taxon>
        <taxon>Cichorieae</taxon>
        <taxon>Lactucinae</taxon>
        <taxon>Lactuca</taxon>
    </lineage>
</organism>
<dbReference type="InterPro" id="IPR005162">
    <property type="entry name" value="Retrotrans_gag_dom"/>
</dbReference>
<dbReference type="InterPro" id="IPR043502">
    <property type="entry name" value="DNA/RNA_pol_sf"/>
</dbReference>
<dbReference type="SUPFAM" id="SSF56672">
    <property type="entry name" value="DNA/RNA polymerases"/>
    <property type="match status" value="1"/>
</dbReference>
<dbReference type="SMART" id="SM00343">
    <property type="entry name" value="ZnF_C2HC"/>
    <property type="match status" value="2"/>
</dbReference>
<dbReference type="PANTHER" id="PTHR15503:SF42">
    <property type="entry name" value="ZINC FINGER, CCHC-TYPE, RETROTRANSPOSON GAG DOMAIN, ASPARTIC PEPTIDASE DOMAIN PROTEIN-RELATED"/>
    <property type="match status" value="1"/>
</dbReference>
<dbReference type="CDD" id="cd00303">
    <property type="entry name" value="retropepsin_like"/>
    <property type="match status" value="1"/>
</dbReference>
<dbReference type="GO" id="GO:0008270">
    <property type="term" value="F:zinc ion binding"/>
    <property type="evidence" value="ECO:0007669"/>
    <property type="project" value="InterPro"/>
</dbReference>
<proteinExistence type="predicted"/>
<feature type="domain" description="CCHC-type" evidence="2">
    <location>
        <begin position="540"/>
        <end position="556"/>
    </location>
</feature>
<dbReference type="Proteomes" id="UP000235145">
    <property type="component" value="Unassembled WGS sequence"/>
</dbReference>
<dbReference type="GO" id="GO:0003676">
    <property type="term" value="F:nucleic acid binding"/>
    <property type="evidence" value="ECO:0007669"/>
    <property type="project" value="InterPro"/>
</dbReference>
<accession>A0A9R1W0W2</accession>